<accession>A0A8S4QXR0</accession>
<dbReference type="AlphaFoldDB" id="A0A8S4QXR0"/>
<evidence type="ECO:0000313" key="3">
    <source>
        <dbReference type="Proteomes" id="UP000838756"/>
    </source>
</evidence>
<reference evidence="2" key="1">
    <citation type="submission" date="2022-03" db="EMBL/GenBank/DDBJ databases">
        <authorList>
            <person name="Lindestad O."/>
        </authorList>
    </citation>
    <scope>NUCLEOTIDE SEQUENCE</scope>
</reference>
<proteinExistence type="predicted"/>
<comment type="caution">
    <text evidence="2">The sequence shown here is derived from an EMBL/GenBank/DDBJ whole genome shotgun (WGS) entry which is preliminary data.</text>
</comment>
<dbReference type="Proteomes" id="UP000838756">
    <property type="component" value="Unassembled WGS sequence"/>
</dbReference>
<evidence type="ECO:0000313" key="2">
    <source>
        <dbReference type="EMBL" id="CAH2225837.1"/>
    </source>
</evidence>
<keyword evidence="3" id="KW-1185">Reference proteome</keyword>
<sequence>MSDWSLGGGSYPSCSFHPYPYYPNPELQQASTFLPPPPPPPPPQAQPTLPPMLPVIPRPPRAQAPKG</sequence>
<feature type="region of interest" description="Disordered" evidence="1">
    <location>
        <begin position="27"/>
        <end position="67"/>
    </location>
</feature>
<protein>
    <submittedName>
        <fullName evidence="2">Jg15125 protein</fullName>
    </submittedName>
</protein>
<feature type="non-terminal residue" evidence="2">
    <location>
        <position position="67"/>
    </location>
</feature>
<organism evidence="2 3">
    <name type="scientific">Pararge aegeria aegeria</name>
    <dbReference type="NCBI Taxonomy" id="348720"/>
    <lineage>
        <taxon>Eukaryota</taxon>
        <taxon>Metazoa</taxon>
        <taxon>Ecdysozoa</taxon>
        <taxon>Arthropoda</taxon>
        <taxon>Hexapoda</taxon>
        <taxon>Insecta</taxon>
        <taxon>Pterygota</taxon>
        <taxon>Neoptera</taxon>
        <taxon>Endopterygota</taxon>
        <taxon>Lepidoptera</taxon>
        <taxon>Glossata</taxon>
        <taxon>Ditrysia</taxon>
        <taxon>Papilionoidea</taxon>
        <taxon>Nymphalidae</taxon>
        <taxon>Satyrinae</taxon>
        <taxon>Satyrini</taxon>
        <taxon>Parargina</taxon>
        <taxon>Pararge</taxon>
    </lineage>
</organism>
<dbReference type="EMBL" id="CAKXAJ010021013">
    <property type="protein sequence ID" value="CAH2225837.1"/>
    <property type="molecule type" value="Genomic_DNA"/>
</dbReference>
<feature type="compositionally biased region" description="Pro residues" evidence="1">
    <location>
        <begin position="34"/>
        <end position="67"/>
    </location>
</feature>
<name>A0A8S4QXR0_9NEOP</name>
<gene>
    <name evidence="2" type="primary">jg15125</name>
    <name evidence="2" type="ORF">PAEG_LOCUS7006</name>
</gene>
<evidence type="ECO:0000256" key="1">
    <source>
        <dbReference type="SAM" id="MobiDB-lite"/>
    </source>
</evidence>